<dbReference type="InterPro" id="IPR023562">
    <property type="entry name" value="ClpP/TepA"/>
</dbReference>
<name>A0AAD4J570_PERFH</name>
<sequence>MSVLVWAKYDLRTLFDSGIYEAFTLPPNHNEDLGESFEYNYADVVLALKRGDLRILRHALEEHEDRYVKPPIFTQSVGNARGEAALLVASGAKGNQSALPSSTIMIKQPIARFQGQATDVVALSSVTSIIDGLRKLYVQKLKLLEVNYWFNDFVSRLPIP</sequence>
<dbReference type="Pfam" id="PF16880">
    <property type="entry name" value="EHD_N"/>
    <property type="match status" value="1"/>
</dbReference>
<evidence type="ECO:0000259" key="1">
    <source>
        <dbReference type="Pfam" id="PF16880"/>
    </source>
</evidence>
<dbReference type="InterPro" id="IPR031692">
    <property type="entry name" value="EHD_N"/>
</dbReference>
<gene>
    <name evidence="2" type="ORF">C2S53_020680</name>
</gene>
<dbReference type="EMBL" id="SDAM02000150">
    <property type="protein sequence ID" value="KAH6827413.1"/>
    <property type="molecule type" value="Genomic_DNA"/>
</dbReference>
<dbReference type="GO" id="GO:0004252">
    <property type="term" value="F:serine-type endopeptidase activity"/>
    <property type="evidence" value="ECO:0007669"/>
    <property type="project" value="TreeGrafter"/>
</dbReference>
<dbReference type="PANTHER" id="PTHR10381">
    <property type="entry name" value="ATP-DEPENDENT CLP PROTEASE PROTEOLYTIC SUBUNIT"/>
    <property type="match status" value="1"/>
</dbReference>
<keyword evidence="3" id="KW-1185">Reference proteome</keyword>
<organism evidence="2 3">
    <name type="scientific">Perilla frutescens var. hirtella</name>
    <name type="common">Perilla citriodora</name>
    <name type="synonym">Perilla setoyensis</name>
    <dbReference type="NCBI Taxonomy" id="608512"/>
    <lineage>
        <taxon>Eukaryota</taxon>
        <taxon>Viridiplantae</taxon>
        <taxon>Streptophyta</taxon>
        <taxon>Embryophyta</taxon>
        <taxon>Tracheophyta</taxon>
        <taxon>Spermatophyta</taxon>
        <taxon>Magnoliopsida</taxon>
        <taxon>eudicotyledons</taxon>
        <taxon>Gunneridae</taxon>
        <taxon>Pentapetalae</taxon>
        <taxon>asterids</taxon>
        <taxon>lamiids</taxon>
        <taxon>Lamiales</taxon>
        <taxon>Lamiaceae</taxon>
        <taxon>Nepetoideae</taxon>
        <taxon>Elsholtzieae</taxon>
        <taxon>Perilla</taxon>
    </lineage>
</organism>
<dbReference type="Proteomes" id="UP001190926">
    <property type="component" value="Unassembled WGS sequence"/>
</dbReference>
<keyword evidence="2" id="KW-0378">Hydrolase</keyword>
<dbReference type="Gene3D" id="3.90.226.10">
    <property type="entry name" value="2-enoyl-CoA Hydratase, Chain A, domain 1"/>
    <property type="match status" value="1"/>
</dbReference>
<dbReference type="SUPFAM" id="SSF52096">
    <property type="entry name" value="ClpP/crotonase"/>
    <property type="match status" value="1"/>
</dbReference>
<protein>
    <submittedName>
        <fullName evidence="2">CLP protease R subunit 4</fullName>
    </submittedName>
</protein>
<feature type="domain" description="EH" evidence="1">
    <location>
        <begin position="132"/>
        <end position="156"/>
    </location>
</feature>
<comment type="caution">
    <text evidence="2">The sequence shown here is derived from an EMBL/GenBank/DDBJ whole genome shotgun (WGS) entry which is preliminary data.</text>
</comment>
<evidence type="ECO:0000313" key="3">
    <source>
        <dbReference type="Proteomes" id="UP001190926"/>
    </source>
</evidence>
<dbReference type="GO" id="GO:0006515">
    <property type="term" value="P:protein quality control for misfolded or incompletely synthesized proteins"/>
    <property type="evidence" value="ECO:0007669"/>
    <property type="project" value="TreeGrafter"/>
</dbReference>
<evidence type="ECO:0000313" key="2">
    <source>
        <dbReference type="EMBL" id="KAH6827413.1"/>
    </source>
</evidence>
<keyword evidence="2" id="KW-0645">Protease</keyword>
<dbReference type="AlphaFoldDB" id="A0AAD4J570"/>
<dbReference type="Pfam" id="PF00574">
    <property type="entry name" value="CLP_protease"/>
    <property type="match status" value="1"/>
</dbReference>
<dbReference type="GO" id="GO:0004176">
    <property type="term" value="F:ATP-dependent peptidase activity"/>
    <property type="evidence" value="ECO:0007669"/>
    <property type="project" value="TreeGrafter"/>
</dbReference>
<dbReference type="InterPro" id="IPR029045">
    <property type="entry name" value="ClpP/crotonase-like_dom_sf"/>
</dbReference>
<proteinExistence type="predicted"/>
<accession>A0AAD4J570</accession>
<reference evidence="2 3" key="1">
    <citation type="journal article" date="2021" name="Nat. Commun.">
        <title>Incipient diploidization of the medicinal plant Perilla within 10,000 years.</title>
        <authorList>
            <person name="Zhang Y."/>
            <person name="Shen Q."/>
            <person name="Leng L."/>
            <person name="Zhang D."/>
            <person name="Chen S."/>
            <person name="Shi Y."/>
            <person name="Ning Z."/>
            <person name="Chen S."/>
        </authorList>
    </citation>
    <scope>NUCLEOTIDE SEQUENCE [LARGE SCALE GENOMIC DNA]</scope>
    <source>
        <strain evidence="3">cv. PC099</strain>
    </source>
</reference>
<dbReference type="GO" id="GO:0009368">
    <property type="term" value="C:endopeptidase Clp complex"/>
    <property type="evidence" value="ECO:0007669"/>
    <property type="project" value="TreeGrafter"/>
</dbReference>
<dbReference type="GO" id="GO:0051117">
    <property type="term" value="F:ATPase binding"/>
    <property type="evidence" value="ECO:0007669"/>
    <property type="project" value="TreeGrafter"/>
</dbReference>
<dbReference type="PANTHER" id="PTHR10381:SF47">
    <property type="entry name" value="ATP-DEPENDENT CLP PROTEASE PROTEOLYTIC SUBUNIT-RELATED PROTEIN 4, CHLOROPLASTIC"/>
    <property type="match status" value="1"/>
</dbReference>